<evidence type="ECO:0000313" key="3">
    <source>
        <dbReference type="Proteomes" id="UP000535890"/>
    </source>
</evidence>
<dbReference type="FunFam" id="1.10.287.1080:FF:000001">
    <property type="entry name" value="Nucleoside triphosphate pyrophosphohydrolase"/>
    <property type="match status" value="1"/>
</dbReference>
<dbReference type="InterPro" id="IPR004518">
    <property type="entry name" value="MazG-like_dom"/>
</dbReference>
<dbReference type="EC" id="3.6.1.66" evidence="2"/>
<dbReference type="CDD" id="cd11528">
    <property type="entry name" value="NTP-PPase_MazG_Nterm"/>
    <property type="match status" value="1"/>
</dbReference>
<dbReference type="Proteomes" id="UP000535890">
    <property type="component" value="Unassembled WGS sequence"/>
</dbReference>
<organism evidence="2 3">
    <name type="scientific">Actinomycetospora corticicola</name>
    <dbReference type="NCBI Taxonomy" id="663602"/>
    <lineage>
        <taxon>Bacteria</taxon>
        <taxon>Bacillati</taxon>
        <taxon>Actinomycetota</taxon>
        <taxon>Actinomycetes</taxon>
        <taxon>Pseudonocardiales</taxon>
        <taxon>Pseudonocardiaceae</taxon>
        <taxon>Actinomycetospora</taxon>
    </lineage>
</organism>
<dbReference type="Gene3D" id="1.10.287.1080">
    <property type="entry name" value="MazG-like"/>
    <property type="match status" value="1"/>
</dbReference>
<dbReference type="InterPro" id="IPR011551">
    <property type="entry name" value="NTP_PyrPHydrolase_MazG"/>
</dbReference>
<sequence>MTHPPRTTVPVDPRLGAVLPASAVRLVAAASAVLLDPSLPEPVAARFAADLGATPLTPDNAAEYADRGSGPAGAVVLVAERDPQAPSGAELLEAVAVMDRLRSPGGCPWDAEQTHESLLRYLVEETYELYDALAAGDVAATREELGDVLLQVLFHSRVAAEGRDGTGFDVDDVAAELVAKLVGRHPHVFADGETVATASDQDRRWEELKAAEKQRESVLDGVALAQPGAALLAKYVSRARRAGMPDDVLATLAATDSAVARAVVAAAGPGGDPEGELRAAAVAFADRVRALEATEAGSSRDVGFWRRALQRVDDVK</sequence>
<dbReference type="AlphaFoldDB" id="A0A7Y9J889"/>
<proteinExistence type="predicted"/>
<dbReference type="GO" id="GO:0006950">
    <property type="term" value="P:response to stress"/>
    <property type="evidence" value="ECO:0007669"/>
    <property type="project" value="UniProtKB-ARBA"/>
</dbReference>
<dbReference type="GO" id="GO:0006203">
    <property type="term" value="P:dGTP catabolic process"/>
    <property type="evidence" value="ECO:0007669"/>
    <property type="project" value="TreeGrafter"/>
</dbReference>
<name>A0A7Y9J889_9PSEU</name>
<dbReference type="GO" id="GO:0036220">
    <property type="term" value="F:ITP diphosphatase activity"/>
    <property type="evidence" value="ECO:0007669"/>
    <property type="project" value="UniProtKB-EC"/>
</dbReference>
<dbReference type="GO" id="GO:0046076">
    <property type="term" value="P:dTTP catabolic process"/>
    <property type="evidence" value="ECO:0007669"/>
    <property type="project" value="TreeGrafter"/>
</dbReference>
<evidence type="ECO:0000313" key="2">
    <source>
        <dbReference type="EMBL" id="NYD39307.1"/>
    </source>
</evidence>
<protein>
    <submittedName>
        <fullName evidence="2">XTP/dITP diphosphohydrolase</fullName>
        <ecNumber evidence="2">3.6.1.66</ecNumber>
    </submittedName>
</protein>
<gene>
    <name evidence="2" type="ORF">BJ983_005409</name>
</gene>
<evidence type="ECO:0000259" key="1">
    <source>
        <dbReference type="Pfam" id="PF03819"/>
    </source>
</evidence>
<dbReference type="GO" id="GO:0046081">
    <property type="term" value="P:dUTP catabolic process"/>
    <property type="evidence" value="ECO:0007669"/>
    <property type="project" value="TreeGrafter"/>
</dbReference>
<dbReference type="RefSeq" id="WP_343054372.1">
    <property type="nucleotide sequence ID" value="NZ_BAABHP010000001.1"/>
</dbReference>
<dbReference type="SUPFAM" id="SSF101386">
    <property type="entry name" value="all-alpha NTP pyrophosphatases"/>
    <property type="match status" value="1"/>
</dbReference>
<dbReference type="PANTHER" id="PTHR30522:SF0">
    <property type="entry name" value="NUCLEOSIDE TRIPHOSPHATE PYROPHOSPHOHYDROLASE"/>
    <property type="match status" value="1"/>
</dbReference>
<dbReference type="PANTHER" id="PTHR30522">
    <property type="entry name" value="NUCLEOSIDE TRIPHOSPHATE PYROPHOSPHOHYDROLASE"/>
    <property type="match status" value="1"/>
</dbReference>
<keyword evidence="3" id="KW-1185">Reference proteome</keyword>
<dbReference type="InterPro" id="IPR048015">
    <property type="entry name" value="NTP-PPase_MazG-like_N"/>
</dbReference>
<comment type="caution">
    <text evidence="2">The sequence shown here is derived from an EMBL/GenBank/DDBJ whole genome shotgun (WGS) entry which is preliminary data.</text>
</comment>
<reference evidence="2 3" key="1">
    <citation type="submission" date="2020-07" db="EMBL/GenBank/DDBJ databases">
        <title>Sequencing the genomes of 1000 actinobacteria strains.</title>
        <authorList>
            <person name="Klenk H.-P."/>
        </authorList>
    </citation>
    <scope>NUCLEOTIDE SEQUENCE [LARGE SCALE GENOMIC DNA]</scope>
    <source>
        <strain evidence="2 3">DSM 45772</strain>
    </source>
</reference>
<keyword evidence="2" id="KW-0378">Hydrolase</keyword>
<dbReference type="GO" id="GO:0046047">
    <property type="term" value="P:TTP catabolic process"/>
    <property type="evidence" value="ECO:0007669"/>
    <property type="project" value="TreeGrafter"/>
</dbReference>
<dbReference type="Pfam" id="PF03819">
    <property type="entry name" value="MazG"/>
    <property type="match status" value="1"/>
</dbReference>
<dbReference type="EMBL" id="JACCBN010000001">
    <property type="protein sequence ID" value="NYD39307.1"/>
    <property type="molecule type" value="Genomic_DNA"/>
</dbReference>
<accession>A0A7Y9J889</accession>
<dbReference type="GO" id="GO:0046061">
    <property type="term" value="P:dATP catabolic process"/>
    <property type="evidence" value="ECO:0007669"/>
    <property type="project" value="TreeGrafter"/>
</dbReference>
<dbReference type="GO" id="GO:0046052">
    <property type="term" value="P:UTP catabolic process"/>
    <property type="evidence" value="ECO:0007669"/>
    <property type="project" value="TreeGrafter"/>
</dbReference>
<feature type="domain" description="NTP pyrophosphohydrolase MazG-like" evidence="1">
    <location>
        <begin position="113"/>
        <end position="189"/>
    </location>
</feature>